<gene>
    <name evidence="1" type="ORF">DERYTH_LOCUS2546</name>
</gene>
<keyword evidence="2" id="KW-1185">Reference proteome</keyword>
<evidence type="ECO:0000313" key="2">
    <source>
        <dbReference type="Proteomes" id="UP000789405"/>
    </source>
</evidence>
<dbReference type="EMBL" id="CAJVPY010000823">
    <property type="protein sequence ID" value="CAG8493748.1"/>
    <property type="molecule type" value="Genomic_DNA"/>
</dbReference>
<dbReference type="OrthoDB" id="2367834at2759"/>
<feature type="non-terminal residue" evidence="1">
    <location>
        <position position="287"/>
    </location>
</feature>
<reference evidence="1" key="1">
    <citation type="submission" date="2021-06" db="EMBL/GenBank/DDBJ databases">
        <authorList>
            <person name="Kallberg Y."/>
            <person name="Tangrot J."/>
            <person name="Rosling A."/>
        </authorList>
    </citation>
    <scope>NUCLEOTIDE SEQUENCE</scope>
    <source>
        <strain evidence="1">MA453B</strain>
    </source>
</reference>
<evidence type="ECO:0000313" key="1">
    <source>
        <dbReference type="EMBL" id="CAG8493748.1"/>
    </source>
</evidence>
<proteinExistence type="predicted"/>
<protein>
    <submittedName>
        <fullName evidence="1">13388_t:CDS:1</fullName>
    </submittedName>
</protein>
<name>A0A9N8ZEE6_9GLOM</name>
<organism evidence="1 2">
    <name type="scientific">Dentiscutata erythropus</name>
    <dbReference type="NCBI Taxonomy" id="1348616"/>
    <lineage>
        <taxon>Eukaryota</taxon>
        <taxon>Fungi</taxon>
        <taxon>Fungi incertae sedis</taxon>
        <taxon>Mucoromycota</taxon>
        <taxon>Glomeromycotina</taxon>
        <taxon>Glomeromycetes</taxon>
        <taxon>Diversisporales</taxon>
        <taxon>Gigasporaceae</taxon>
        <taxon>Dentiscutata</taxon>
    </lineage>
</organism>
<accession>A0A9N8ZEE6</accession>
<sequence>MDTCKLEKFYQKEDQDHDVIIFVGDPPNVISFSLHSEVLKRRSKYFQVALSSEWVRKQDGAPTDGKSCLNRTVAADELSLTQLSLHEQNFLITNRSEWIRNNFILVYKIIITLPTLELLCDFCLKMLCQEPSLLLNYKTIHLVDEKTLSVLLKMDALQMDEISIWKTVVQWGITKVPYLSESNIEDWTQDDWELLKSNGDREKAKVARPKRIKNKCFNNKRGSFMMTAKNHFTSPGPSLKFSRFCGPCFGKSDLQLQNRLCYCKQRDYDDNITEQSGLFEIDDYEIF</sequence>
<dbReference type="AlphaFoldDB" id="A0A9N8ZEE6"/>
<dbReference type="Proteomes" id="UP000789405">
    <property type="component" value="Unassembled WGS sequence"/>
</dbReference>
<comment type="caution">
    <text evidence="1">The sequence shown here is derived from an EMBL/GenBank/DDBJ whole genome shotgun (WGS) entry which is preliminary data.</text>
</comment>